<proteinExistence type="predicted"/>
<accession>A0A1M6L6K0</accession>
<keyword evidence="1" id="KW-0812">Transmembrane</keyword>
<evidence type="ECO:0000256" key="1">
    <source>
        <dbReference type="SAM" id="Phobius"/>
    </source>
</evidence>
<dbReference type="STRING" id="1121919.SAMN02745975_02599"/>
<keyword evidence="1" id="KW-1133">Transmembrane helix</keyword>
<evidence type="ECO:0000313" key="3">
    <source>
        <dbReference type="Proteomes" id="UP000184536"/>
    </source>
</evidence>
<gene>
    <name evidence="2" type="ORF">SAMN02745975_02599</name>
</gene>
<protein>
    <submittedName>
        <fullName evidence="2">Uncharacterized protein</fullName>
    </submittedName>
</protein>
<name>A0A1M6L6K0_9FIRM</name>
<keyword evidence="1" id="KW-0472">Membrane</keyword>
<dbReference type="EMBL" id="FQZV01000034">
    <property type="protein sequence ID" value="SHJ66802.1"/>
    <property type="molecule type" value="Genomic_DNA"/>
</dbReference>
<sequence length="128" mass="15054">MSSLLYIISTTVIIGSILVVLYYCAKLLSAINNREKTIKNHKKIDEIMSKLDNTIMQSVMTVNKSMVNNLKEADSFFQQEKEEAFLEAKDRVMKIITEEDLQFLESYMEDVNEWINNRIEYYVKNLKQ</sequence>
<organism evidence="2 3">
    <name type="scientific">Geosporobacter subterraneus DSM 17957</name>
    <dbReference type="NCBI Taxonomy" id="1121919"/>
    <lineage>
        <taxon>Bacteria</taxon>
        <taxon>Bacillati</taxon>
        <taxon>Bacillota</taxon>
        <taxon>Clostridia</taxon>
        <taxon>Peptostreptococcales</taxon>
        <taxon>Thermotaleaceae</taxon>
        <taxon>Geosporobacter</taxon>
    </lineage>
</organism>
<feature type="transmembrane region" description="Helical" evidence="1">
    <location>
        <begin position="6"/>
        <end position="25"/>
    </location>
</feature>
<reference evidence="3" key="1">
    <citation type="submission" date="2016-11" db="EMBL/GenBank/DDBJ databases">
        <authorList>
            <person name="Varghese N."/>
            <person name="Submissions S."/>
        </authorList>
    </citation>
    <scope>NUCLEOTIDE SEQUENCE [LARGE SCALE GENOMIC DNA]</scope>
    <source>
        <strain evidence="3">DSM 17957</strain>
    </source>
</reference>
<keyword evidence="3" id="KW-1185">Reference proteome</keyword>
<dbReference type="RefSeq" id="WP_110941692.1">
    <property type="nucleotide sequence ID" value="NZ_FQZV01000034.1"/>
</dbReference>
<dbReference type="OrthoDB" id="1954708at2"/>
<dbReference type="AlphaFoldDB" id="A0A1M6L6K0"/>
<dbReference type="Proteomes" id="UP000184536">
    <property type="component" value="Unassembled WGS sequence"/>
</dbReference>
<evidence type="ECO:0000313" key="2">
    <source>
        <dbReference type="EMBL" id="SHJ66802.1"/>
    </source>
</evidence>